<evidence type="ECO:0000256" key="7">
    <source>
        <dbReference type="PROSITE-ProRule" id="PRU10141"/>
    </source>
</evidence>
<name>A0A8S1PG92_9CILI</name>
<dbReference type="PROSITE" id="PS00107">
    <property type="entry name" value="PROTEIN_KINASE_ATP"/>
    <property type="match status" value="1"/>
</dbReference>
<dbReference type="EMBL" id="CAJJDN010000077">
    <property type="protein sequence ID" value="CAD8101974.1"/>
    <property type="molecule type" value="Genomic_DNA"/>
</dbReference>
<dbReference type="GO" id="GO:0004674">
    <property type="term" value="F:protein serine/threonine kinase activity"/>
    <property type="evidence" value="ECO:0007669"/>
    <property type="project" value="UniProtKB-KW"/>
</dbReference>
<accession>A0A8S1PG92</accession>
<reference evidence="8" key="1">
    <citation type="submission" date="2021-01" db="EMBL/GenBank/DDBJ databases">
        <authorList>
            <consortium name="Genoscope - CEA"/>
            <person name="William W."/>
        </authorList>
    </citation>
    <scope>NUCLEOTIDE SEQUENCE</scope>
</reference>
<protein>
    <recommendedName>
        <fullName evidence="1">non-specific serine/threonine protein kinase</fullName>
        <ecNumber evidence="1">2.7.11.1</ecNumber>
    </recommendedName>
</protein>
<dbReference type="EC" id="2.7.11.1" evidence="1"/>
<gene>
    <name evidence="8" type="ORF">PSON_ATCC_30995.1.T0770021</name>
</gene>
<dbReference type="Proteomes" id="UP000692954">
    <property type="component" value="Unassembled WGS sequence"/>
</dbReference>
<dbReference type="GO" id="GO:0005524">
    <property type="term" value="F:ATP binding"/>
    <property type="evidence" value="ECO:0007669"/>
    <property type="project" value="UniProtKB-UniRule"/>
</dbReference>
<organism evidence="8 9">
    <name type="scientific">Paramecium sonneborni</name>
    <dbReference type="NCBI Taxonomy" id="65129"/>
    <lineage>
        <taxon>Eukaryota</taxon>
        <taxon>Sar</taxon>
        <taxon>Alveolata</taxon>
        <taxon>Ciliophora</taxon>
        <taxon>Intramacronucleata</taxon>
        <taxon>Oligohymenophorea</taxon>
        <taxon>Peniculida</taxon>
        <taxon>Parameciidae</taxon>
        <taxon>Paramecium</taxon>
    </lineage>
</organism>
<sequence length="117" mass="13640">MDFIEEDEIGQLCLTKEFSKEVSLDSFEMNCVIGKGKYAKVLLVRKKDTKKLYALKVLKKSGLKQDARIERNIMVWLIQLRLKFNIHSQQNQCTRSKVLAICIFAWNIVQVEKCIIC</sequence>
<comment type="caution">
    <text evidence="8">The sequence shown here is derived from an EMBL/GenBank/DDBJ whole genome shotgun (WGS) entry which is preliminary data.</text>
</comment>
<evidence type="ECO:0000256" key="2">
    <source>
        <dbReference type="ARBA" id="ARBA00022527"/>
    </source>
</evidence>
<dbReference type="OrthoDB" id="285375at2759"/>
<evidence type="ECO:0000256" key="1">
    <source>
        <dbReference type="ARBA" id="ARBA00012513"/>
    </source>
</evidence>
<dbReference type="InterPro" id="IPR017441">
    <property type="entry name" value="Protein_kinase_ATP_BS"/>
</dbReference>
<keyword evidence="2" id="KW-0723">Serine/threonine-protein kinase</keyword>
<evidence type="ECO:0000313" key="8">
    <source>
        <dbReference type="EMBL" id="CAD8101974.1"/>
    </source>
</evidence>
<keyword evidence="9" id="KW-1185">Reference proteome</keyword>
<dbReference type="PANTHER" id="PTHR24356">
    <property type="entry name" value="SERINE/THREONINE-PROTEIN KINASE"/>
    <property type="match status" value="1"/>
</dbReference>
<feature type="binding site" evidence="7">
    <location>
        <position position="56"/>
    </location>
    <ligand>
        <name>ATP</name>
        <dbReference type="ChEBI" id="CHEBI:30616"/>
    </ligand>
</feature>
<proteinExistence type="predicted"/>
<evidence type="ECO:0000313" key="9">
    <source>
        <dbReference type="Proteomes" id="UP000692954"/>
    </source>
</evidence>
<keyword evidence="5" id="KW-0418">Kinase</keyword>
<keyword evidence="3" id="KW-0808">Transferase</keyword>
<dbReference type="InterPro" id="IPR050236">
    <property type="entry name" value="Ser_Thr_kinase_AGC"/>
</dbReference>
<evidence type="ECO:0000256" key="6">
    <source>
        <dbReference type="ARBA" id="ARBA00022840"/>
    </source>
</evidence>
<dbReference type="GO" id="GO:0035556">
    <property type="term" value="P:intracellular signal transduction"/>
    <property type="evidence" value="ECO:0007669"/>
    <property type="project" value="TreeGrafter"/>
</dbReference>
<evidence type="ECO:0000256" key="5">
    <source>
        <dbReference type="ARBA" id="ARBA00022777"/>
    </source>
</evidence>
<keyword evidence="4 7" id="KW-0547">Nucleotide-binding</keyword>
<evidence type="ECO:0000256" key="4">
    <source>
        <dbReference type="ARBA" id="ARBA00022741"/>
    </source>
</evidence>
<evidence type="ECO:0000256" key="3">
    <source>
        <dbReference type="ARBA" id="ARBA00022679"/>
    </source>
</evidence>
<keyword evidence="6 7" id="KW-0067">ATP-binding</keyword>
<dbReference type="PANTHER" id="PTHR24356:SF407">
    <property type="entry name" value="RAC SERINE_THREONINE-PROTEIN KINASE"/>
    <property type="match status" value="1"/>
</dbReference>
<dbReference type="AlphaFoldDB" id="A0A8S1PG92"/>